<evidence type="ECO:0000256" key="2">
    <source>
        <dbReference type="ARBA" id="ARBA00005751"/>
    </source>
</evidence>
<evidence type="ECO:0000256" key="7">
    <source>
        <dbReference type="ARBA" id="ARBA00022989"/>
    </source>
</evidence>
<dbReference type="GO" id="GO:0031204">
    <property type="term" value="P:post-translational protein targeting to membrane, translocation"/>
    <property type="evidence" value="ECO:0007669"/>
    <property type="project" value="EnsemblFungi"/>
</dbReference>
<name>A0A1E4TGU4_9ASCO</name>
<dbReference type="NCBIfam" id="TIGR00967">
    <property type="entry name" value="3a0501s007"/>
    <property type="match status" value="1"/>
</dbReference>
<feature type="domain" description="Translocon Sec61/SecY plug" evidence="13">
    <location>
        <begin position="42"/>
        <end position="76"/>
    </location>
</feature>
<feature type="transmembrane region" description="Helical" evidence="12">
    <location>
        <begin position="120"/>
        <end position="140"/>
    </location>
</feature>
<sequence length="475" mass="52046">MSKSVRFIDLVKPFMPIIPEVSTPERKVPFDQKIIWSAVSLLIYLVMSQIPLYGIMSSDNADPLYWLRMMLASNRGTLMELGITPIMTSGMVFQILGGIKVLDVNLDLRSDRELYQTAQKLLAIILCFGQATVYVLTGAYGPPASLGAGVCLLLILQLVFAGIIVILLDEMLQKGYGLGSGISLFIASNICEQIFWKAFSPITHNTGRGTEFEGAVIGFIHLLLTRRNKAKALYDAFYRSTLPNMSQLLATIIVFGVVIYLQGFRVELPVRSSRARGPYGSYPIRLFYTSNMPIMLQSALTSNVFIISQTLFSRFPNNLFVRLIGTWDSRPGTAQLSAVGGLAYYMQPPLSIHDAVIDPIKTFVYIVFVIAACAFFSNLWIDISGSSPRDVSKQFKEQGLVIAGYRENMAYKELKKVIPTAAAFGGMCIGALSVVSDLCGTLGSGTAILVAVTTIYGYFEIAAKEGGGVPMPDFL</sequence>
<dbReference type="GO" id="GO:0000324">
    <property type="term" value="C:fungal-type vacuole"/>
    <property type="evidence" value="ECO:0007669"/>
    <property type="project" value="EnsemblFungi"/>
</dbReference>
<evidence type="ECO:0000256" key="5">
    <source>
        <dbReference type="ARBA" id="ARBA00022824"/>
    </source>
</evidence>
<feature type="transmembrane region" description="Helical" evidence="12">
    <location>
        <begin position="76"/>
        <end position="99"/>
    </location>
</feature>
<dbReference type="PROSITE" id="PS00756">
    <property type="entry name" value="SECY_2"/>
    <property type="match status" value="1"/>
</dbReference>
<evidence type="ECO:0000256" key="9">
    <source>
        <dbReference type="ARBA" id="ARBA00023136"/>
    </source>
</evidence>
<feature type="transmembrane region" description="Helical" evidence="12">
    <location>
        <begin position="175"/>
        <end position="196"/>
    </location>
</feature>
<evidence type="ECO:0000313" key="15">
    <source>
        <dbReference type="Proteomes" id="UP000095023"/>
    </source>
</evidence>
<dbReference type="Proteomes" id="UP000095023">
    <property type="component" value="Unassembled WGS sequence"/>
</dbReference>
<evidence type="ECO:0000256" key="4">
    <source>
        <dbReference type="ARBA" id="ARBA00022692"/>
    </source>
</evidence>
<dbReference type="GO" id="GO:0006616">
    <property type="term" value="P:SRP-dependent cotranslational protein targeting to membrane, translocation"/>
    <property type="evidence" value="ECO:0007669"/>
    <property type="project" value="EnsemblFungi"/>
</dbReference>
<accession>A0A1E4TGU4</accession>
<dbReference type="Pfam" id="PF00344">
    <property type="entry name" value="SecY"/>
    <property type="match status" value="1"/>
</dbReference>
<dbReference type="Pfam" id="PF10559">
    <property type="entry name" value="Plug_translocon"/>
    <property type="match status" value="1"/>
</dbReference>
<keyword evidence="8 10" id="KW-0811">Translocation</keyword>
<feature type="transmembrane region" description="Helical" evidence="12">
    <location>
        <begin position="248"/>
        <end position="266"/>
    </location>
</feature>
<dbReference type="PROSITE" id="PS00755">
    <property type="entry name" value="SECY_1"/>
    <property type="match status" value="1"/>
</dbReference>
<evidence type="ECO:0000256" key="12">
    <source>
        <dbReference type="SAM" id="Phobius"/>
    </source>
</evidence>
<dbReference type="PANTHER" id="PTHR10906">
    <property type="entry name" value="SECY/SEC61-ALPHA FAMILY MEMBER"/>
    <property type="match status" value="1"/>
</dbReference>
<keyword evidence="6 10" id="KW-0653">Protein transport</keyword>
<dbReference type="GO" id="GO:0015450">
    <property type="term" value="F:protein-transporting ATPase activity"/>
    <property type="evidence" value="ECO:0007669"/>
    <property type="project" value="EnsemblFungi"/>
</dbReference>
<reference evidence="15" key="1">
    <citation type="submission" date="2016-02" db="EMBL/GenBank/DDBJ databases">
        <title>Comparative genomics of biotechnologically important yeasts.</title>
        <authorList>
            <consortium name="DOE Joint Genome Institute"/>
            <person name="Riley R."/>
            <person name="Haridas S."/>
            <person name="Wolfe K.H."/>
            <person name="Lopes M.R."/>
            <person name="Hittinger C.T."/>
            <person name="Goker M."/>
            <person name="Salamov A."/>
            <person name="Wisecaver J."/>
            <person name="Long T.M."/>
            <person name="Aerts A.L."/>
            <person name="Barry K."/>
            <person name="Choi C."/>
            <person name="Clum A."/>
            <person name="Coughlan A.Y."/>
            <person name="Deshpande S."/>
            <person name="Douglass A.P."/>
            <person name="Hanson S.J."/>
            <person name="Klenk H.-P."/>
            <person name="Labutti K."/>
            <person name="Lapidus A."/>
            <person name="Lindquist E."/>
            <person name="Lipzen A."/>
            <person name="Meier-Kolthoff J.P."/>
            <person name="Ohm R.A."/>
            <person name="Otillar R.P."/>
            <person name="Pangilinan J."/>
            <person name="Peng Y."/>
            <person name="Rokas A."/>
            <person name="Rosa C.A."/>
            <person name="Scheuner C."/>
            <person name="Sibirny A.A."/>
            <person name="Slot J.C."/>
            <person name="Stielow J.B."/>
            <person name="Sun H."/>
            <person name="Kurtzman C.P."/>
            <person name="Blackwell M."/>
            <person name="Jeffries T.W."/>
            <person name="Grigoriev I.V."/>
        </authorList>
    </citation>
    <scope>NUCLEOTIDE SEQUENCE [LARGE SCALE GENOMIC DNA]</scope>
    <source>
        <strain evidence="15">NRRL Y-17796</strain>
    </source>
</reference>
<dbReference type="InterPro" id="IPR002208">
    <property type="entry name" value="SecY/SEC61-alpha"/>
</dbReference>
<organism evidence="14 15">
    <name type="scientific">Tortispora caseinolytica NRRL Y-17796</name>
    <dbReference type="NCBI Taxonomy" id="767744"/>
    <lineage>
        <taxon>Eukaryota</taxon>
        <taxon>Fungi</taxon>
        <taxon>Dikarya</taxon>
        <taxon>Ascomycota</taxon>
        <taxon>Saccharomycotina</taxon>
        <taxon>Trigonopsidomycetes</taxon>
        <taxon>Trigonopsidales</taxon>
        <taxon>Trigonopsidaceae</taxon>
        <taxon>Tortispora</taxon>
    </lineage>
</organism>
<feature type="transmembrane region" description="Helical" evidence="12">
    <location>
        <begin position="417"/>
        <end position="435"/>
    </location>
</feature>
<dbReference type="OrthoDB" id="420669at2759"/>
<keyword evidence="7 12" id="KW-1133">Transmembrane helix</keyword>
<feature type="transmembrane region" description="Helical" evidence="12">
    <location>
        <begin position="146"/>
        <end position="168"/>
    </location>
</feature>
<dbReference type="InterPro" id="IPR019561">
    <property type="entry name" value="Translocon_Sec61/SecY_plug_dom"/>
</dbReference>
<dbReference type="GO" id="GO:0030970">
    <property type="term" value="P:retrograde protein transport, ER to cytosol"/>
    <property type="evidence" value="ECO:0007669"/>
    <property type="project" value="EnsemblFungi"/>
</dbReference>
<keyword evidence="4 10" id="KW-0812">Transmembrane</keyword>
<keyword evidence="15" id="KW-1185">Reference proteome</keyword>
<keyword evidence="5" id="KW-0256">Endoplasmic reticulum</keyword>
<dbReference type="GO" id="GO:1904680">
    <property type="term" value="F:peptide transmembrane transporter activity"/>
    <property type="evidence" value="ECO:0007669"/>
    <property type="project" value="EnsemblFungi"/>
</dbReference>
<dbReference type="AlphaFoldDB" id="A0A1E4TGU4"/>
<feature type="transmembrane region" description="Helical" evidence="12">
    <location>
        <begin position="34"/>
        <end position="56"/>
    </location>
</feature>
<evidence type="ECO:0000313" key="14">
    <source>
        <dbReference type="EMBL" id="ODV90949.1"/>
    </source>
</evidence>
<evidence type="ECO:0000259" key="13">
    <source>
        <dbReference type="Pfam" id="PF10559"/>
    </source>
</evidence>
<dbReference type="PIRSF" id="PIRSF004557">
    <property type="entry name" value="SecY"/>
    <property type="match status" value="1"/>
</dbReference>
<dbReference type="GO" id="GO:0005784">
    <property type="term" value="C:Sec61 translocon complex"/>
    <property type="evidence" value="ECO:0007669"/>
    <property type="project" value="EnsemblFungi"/>
</dbReference>
<keyword evidence="9 12" id="KW-0472">Membrane</keyword>
<comment type="similarity">
    <text evidence="2 11">Belongs to the SecY/SEC61-alpha family.</text>
</comment>
<evidence type="ECO:0000256" key="11">
    <source>
        <dbReference type="RuleBase" id="RU004349"/>
    </source>
</evidence>
<dbReference type="SUPFAM" id="SSF103491">
    <property type="entry name" value="Preprotein translocase SecY subunit"/>
    <property type="match status" value="1"/>
</dbReference>
<dbReference type="InterPro" id="IPR030659">
    <property type="entry name" value="SecY_CS"/>
</dbReference>
<feature type="transmembrane region" description="Helical" evidence="12">
    <location>
        <begin position="441"/>
        <end position="459"/>
    </location>
</feature>
<dbReference type="Gene3D" id="1.10.3370.10">
    <property type="entry name" value="SecY subunit domain"/>
    <property type="match status" value="1"/>
</dbReference>
<dbReference type="NCBIfam" id="NF006341">
    <property type="entry name" value="PRK08568.1-5"/>
    <property type="match status" value="1"/>
</dbReference>
<dbReference type="GO" id="GO:0070843">
    <property type="term" value="P:misfolded protein transport"/>
    <property type="evidence" value="ECO:0007669"/>
    <property type="project" value="EnsemblFungi"/>
</dbReference>
<evidence type="ECO:0000256" key="1">
    <source>
        <dbReference type="ARBA" id="ARBA00004477"/>
    </source>
</evidence>
<dbReference type="GO" id="GO:0005048">
    <property type="term" value="F:signal sequence binding"/>
    <property type="evidence" value="ECO:0007669"/>
    <property type="project" value="EnsemblFungi"/>
</dbReference>
<evidence type="ECO:0000256" key="6">
    <source>
        <dbReference type="ARBA" id="ARBA00022927"/>
    </source>
</evidence>
<dbReference type="InterPro" id="IPR023201">
    <property type="entry name" value="SecY_dom_sf"/>
</dbReference>
<evidence type="ECO:0000256" key="3">
    <source>
        <dbReference type="ARBA" id="ARBA00022448"/>
    </source>
</evidence>
<dbReference type="EMBL" id="KV453842">
    <property type="protein sequence ID" value="ODV90949.1"/>
    <property type="molecule type" value="Genomic_DNA"/>
</dbReference>
<comment type="subcellular location">
    <subcellularLocation>
        <location evidence="1">Endoplasmic reticulum membrane</location>
        <topology evidence="1">Multi-pass membrane protein</topology>
    </subcellularLocation>
    <subcellularLocation>
        <location evidence="10">Membrane</location>
        <topology evidence="10">Multi-pass membrane protein</topology>
    </subcellularLocation>
</comment>
<evidence type="ECO:0000256" key="10">
    <source>
        <dbReference type="RuleBase" id="RU003484"/>
    </source>
</evidence>
<evidence type="ECO:0000256" key="8">
    <source>
        <dbReference type="ARBA" id="ARBA00023010"/>
    </source>
</evidence>
<gene>
    <name evidence="14" type="ORF">CANCADRAFT_31757</name>
</gene>
<feature type="transmembrane region" description="Helical" evidence="12">
    <location>
        <begin position="363"/>
        <end position="381"/>
    </location>
</feature>
<keyword evidence="3 10" id="KW-0813">Transport</keyword>
<proteinExistence type="inferred from homology"/>
<protein>
    <recommendedName>
        <fullName evidence="13">Translocon Sec61/SecY plug domain-containing protein</fullName>
    </recommendedName>
</protein>
<dbReference type="FunFam" id="1.10.3370.10:FF:000002">
    <property type="entry name" value="Transport Sec61 subunit alpha isoform 2"/>
    <property type="match status" value="1"/>
</dbReference>